<reference evidence="11" key="1">
    <citation type="submission" date="2021-02" db="EMBL/GenBank/DDBJ databases">
        <authorList>
            <person name="Syme A R."/>
            <person name="Syme A R."/>
            <person name="Moolhuijzen P."/>
        </authorList>
    </citation>
    <scope>NUCLEOTIDE SEQUENCE</scope>
    <source>
        <strain evidence="11">W1-1</strain>
    </source>
</reference>
<feature type="domain" description="Cytochrome b5 heme-binding" evidence="10">
    <location>
        <begin position="1007"/>
        <end position="1088"/>
    </location>
</feature>
<evidence type="ECO:0000256" key="3">
    <source>
        <dbReference type="ARBA" id="ARBA00022630"/>
    </source>
</evidence>
<dbReference type="EMBL" id="HG992977">
    <property type="protein sequence ID" value="CAE7001376.1"/>
    <property type="molecule type" value="Genomic_DNA"/>
</dbReference>
<evidence type="ECO:0000256" key="7">
    <source>
        <dbReference type="ARBA" id="ARBA00023004"/>
    </source>
</evidence>
<dbReference type="GO" id="GO:0003958">
    <property type="term" value="F:NADPH-hemoprotein reductase activity"/>
    <property type="evidence" value="ECO:0007669"/>
    <property type="project" value="UniProtKB-EC"/>
</dbReference>
<dbReference type="GO" id="GO:0050660">
    <property type="term" value="F:flavin adenine dinucleotide binding"/>
    <property type="evidence" value="ECO:0007669"/>
    <property type="project" value="TreeGrafter"/>
</dbReference>
<dbReference type="PRINTS" id="PR00371">
    <property type="entry name" value="FPNCR"/>
</dbReference>
<dbReference type="PROSITE" id="PS00018">
    <property type="entry name" value="EF_HAND_1"/>
    <property type="match status" value="1"/>
</dbReference>
<dbReference type="SUPFAM" id="SSF55856">
    <property type="entry name" value="Cytochrome b5-like heme/steroid binding domain"/>
    <property type="match status" value="1"/>
</dbReference>
<dbReference type="GO" id="GO:0019441">
    <property type="term" value="P:L-tryptophan catabolic process to kynurenine"/>
    <property type="evidence" value="ECO:0007669"/>
    <property type="project" value="InterPro"/>
</dbReference>
<gene>
    <name evidence="11" type="ORF">PTTW11_01231</name>
</gene>
<dbReference type="InterPro" id="IPR037217">
    <property type="entry name" value="Trp/Indoleamine_2_3_dOase-like"/>
</dbReference>
<dbReference type="GO" id="GO:0046872">
    <property type="term" value="F:metal ion binding"/>
    <property type="evidence" value="ECO:0007669"/>
    <property type="project" value="UniProtKB-KW"/>
</dbReference>
<keyword evidence="7" id="KW-0408">Iron</keyword>
<keyword evidence="3" id="KW-0285">Flavoprotein</keyword>
<evidence type="ECO:0000256" key="2">
    <source>
        <dbReference type="ARBA" id="ARBA00007119"/>
    </source>
</evidence>
<dbReference type="GO" id="GO:0005829">
    <property type="term" value="C:cytosol"/>
    <property type="evidence" value="ECO:0007669"/>
    <property type="project" value="TreeGrafter"/>
</dbReference>
<dbReference type="PANTHER" id="PTHR19384">
    <property type="entry name" value="NITRIC OXIDE SYNTHASE-RELATED"/>
    <property type="match status" value="1"/>
</dbReference>
<accession>A0A6S6VHQ0</accession>
<dbReference type="InterPro" id="IPR001433">
    <property type="entry name" value="OxRdtase_FAD/NAD-bd"/>
</dbReference>
<comment type="cofactor">
    <cofactor evidence="1">
        <name>FAD</name>
        <dbReference type="ChEBI" id="CHEBI:57692"/>
    </cofactor>
</comment>
<protein>
    <recommendedName>
        <fullName evidence="8">NADPH--hemoprotein reductase</fullName>
        <ecNumber evidence="8">1.6.2.4</ecNumber>
    </recommendedName>
</protein>
<evidence type="ECO:0000313" key="12">
    <source>
        <dbReference type="Proteomes" id="UP000472372"/>
    </source>
</evidence>
<evidence type="ECO:0000313" key="11">
    <source>
        <dbReference type="EMBL" id="CAE7001376.1"/>
    </source>
</evidence>
<dbReference type="Proteomes" id="UP000472372">
    <property type="component" value="Chromosome 1"/>
</dbReference>
<keyword evidence="6" id="KW-0560">Oxidoreductase</keyword>
<dbReference type="InterPro" id="IPR023173">
    <property type="entry name" value="NADPH_Cyt_P450_Rdtase_alpha"/>
</dbReference>
<dbReference type="InterPro" id="IPR000898">
    <property type="entry name" value="Indolamine_dOase"/>
</dbReference>
<dbReference type="PANTHER" id="PTHR19384:SF17">
    <property type="entry name" value="NADPH--CYTOCHROME P450 REDUCTASE"/>
    <property type="match status" value="1"/>
</dbReference>
<dbReference type="InterPro" id="IPR036400">
    <property type="entry name" value="Cyt_B5-like_heme/steroid_sf"/>
</dbReference>
<dbReference type="Pfam" id="PF00175">
    <property type="entry name" value="NAD_binding_1"/>
    <property type="match status" value="1"/>
</dbReference>
<dbReference type="Gene3D" id="1.20.990.10">
    <property type="entry name" value="NADPH-cytochrome p450 Reductase, Chain A, domain 3"/>
    <property type="match status" value="1"/>
</dbReference>
<sequence>MSLRSEQCPVSGMAGGYCPAGSATASKSGSRMGPRGCTFSGFAAPGDVHAAFGIPQHANVEDFLRQRERKAINELIYSNVPSMAEIKEIQNAKGVKSLDTLNMNDRDLLAIALGAPARQVILRAEEVGPVTGWRDGYLSTEYGFQPPDTSEAPGALRNSPGRVWMDLCTRMPGCVARGRVRESIAALPIIQGTADTIPDKALWAALVALGMLCSIYRYEERHDGNEGISVATKPFKLKGVPICDDLGDEVKGIPRSIGLPYVQISIRMGRSIPHLTFFDQSSFNVDYVDPLSKYPYVGRFDNTRLRWGMFGDSAENAFLKGCADTSASFQHGPDAIAACQEHVMNRNNEGLLRELIRLKEILERMPTAFNTISPNDRSGENYVSPTEWVRWAKFSAPLSKRCPATSGLQFPPQVNPSILKLFTNTFRYLVMDAFLGRKQYNSFLGAEGVHLRAWLPSNLRAFIASIEYHYQIPEYVKASGDPRLMGVLDGVVEAYTGERGFMGVHRYKVFGLLECAGKSGRTETNGASGAADAMRPWEQTHAEFSEAMKERLEPFRGQRDVEPHEMRGTFEECRYRGRILSRNFVDSDPKRSIASVTLDIQDTGITFQPGDRLAIMPMNSWTECAKVAAALGLDTMLADPVSLDRIWTRYAVHMGAISHTDKPQLNVLDILRKGHLAPITKKLATKLHSLLRASSHAVLQVLATDEWPVRASLGDLLQAAVKDTSPRIWDQAFDLSGNLAWLAELISVEVPRTYSISNYSDELLPSTVDLTISRSEYDLCPTFAGTAKHVRNGVSSGFLNPPVAEEMDVLDDEDILIGVSRPFSFQLPHDDTSPVALFAGGSGVAPFRSFWQARCGKAWGKTVLYLGVQSRQKFCYESELRQYVNEGLMEVYTAFSRDTNGLVYDPVSRDLVEKEMPSRYIDGLIVEQGQSICDLVMSKKQGGIGGYLYVCGSVGVFDSVMSGIRQALYNHRSPTMETVETILNTAFAERRFMLDVFMTPRPLPCNQPTISLSQLALHTGHTSGSRVWIGVHGKVYDVTDFCAMHPGGTNIIKSNGGVDCTKSFDLLAHTNNPEVSSLLTKYYIGEMTPKPAFQSEEIGMLYDLWKGYLRVATEQVVASNFEVGMITESSLVWFQGDLFNMGGVRRFYHYQSRLLDGGFSTLFGAKLQELYLKISFTLASVSSANTKLSDVLGVIARAKGSNDAVKACNEISQIGQFTCDSESARHHEKGIIAYAQRSVRYDMEFLEAIREEACTGMDAFDSIMELDALSNSERVTAISTFLMQVLERMANRLEGFYAKLARHSVFQADMERNPARARWNILKRKVWDGSFFILAREASIQPAARNPTNGVDFDRVVSQIEMNLSKSSPMTPRTMGLNEQHAARAMSTASGTPAYEQHTQSNALKAMSTFIDTNKKAIRRLSKIPQAIDLQQLMQAYGSLPQGNHALPTPPSSRSPSLSSSTRYSMGRRRSRTLNDTPQLLQRRDTAMADWARSNSGASAHPSPTAAMSALITKMNIRTKPMTSPVDRSPDLGDQDRARSIQAFSPQRPDRMSGLGITGSDHAAGSRMDGMHARSKSTTSNLRAFRLQASTMAGGMNRRSDIGRT</sequence>
<dbReference type="GO" id="GO:0020037">
    <property type="term" value="F:heme binding"/>
    <property type="evidence" value="ECO:0007669"/>
    <property type="project" value="InterPro"/>
</dbReference>
<dbReference type="GO" id="GO:0010181">
    <property type="term" value="F:FMN binding"/>
    <property type="evidence" value="ECO:0007669"/>
    <property type="project" value="TreeGrafter"/>
</dbReference>
<dbReference type="InterPro" id="IPR001199">
    <property type="entry name" value="Cyt_B5-like_heme/steroid-bd"/>
</dbReference>
<organism evidence="11 12">
    <name type="scientific">Pyrenophora teres f. teres</name>
    <dbReference type="NCBI Taxonomy" id="97479"/>
    <lineage>
        <taxon>Eukaryota</taxon>
        <taxon>Fungi</taxon>
        <taxon>Dikarya</taxon>
        <taxon>Ascomycota</taxon>
        <taxon>Pezizomycotina</taxon>
        <taxon>Dothideomycetes</taxon>
        <taxon>Pleosporomycetidae</taxon>
        <taxon>Pleosporales</taxon>
        <taxon>Pleosporineae</taxon>
        <taxon>Pleosporaceae</taxon>
        <taxon>Pyrenophora</taxon>
    </lineage>
</organism>
<comment type="similarity">
    <text evidence="2">Belongs to the indoleamine 2,3-dioxygenase family.</text>
</comment>
<name>A0A6S6VHQ0_9PLEO</name>
<dbReference type="Gene3D" id="3.40.50.80">
    <property type="entry name" value="Nucleotide-binding domain of ferredoxin-NADP reductase (FNR) module"/>
    <property type="match status" value="1"/>
</dbReference>
<dbReference type="SMART" id="SM01117">
    <property type="entry name" value="Cyt-b5"/>
    <property type="match status" value="1"/>
</dbReference>
<evidence type="ECO:0000256" key="6">
    <source>
        <dbReference type="ARBA" id="ARBA00023002"/>
    </source>
</evidence>
<dbReference type="SUPFAM" id="SSF140959">
    <property type="entry name" value="Indolic compounds 2,3-dioxygenase-like"/>
    <property type="match status" value="1"/>
</dbReference>
<evidence type="ECO:0000256" key="4">
    <source>
        <dbReference type="ARBA" id="ARBA00022723"/>
    </source>
</evidence>
<dbReference type="InterPro" id="IPR001709">
    <property type="entry name" value="Flavoprot_Pyr_Nucl_cyt_Rdtase"/>
</dbReference>
<evidence type="ECO:0000259" key="10">
    <source>
        <dbReference type="PROSITE" id="PS50255"/>
    </source>
</evidence>
<keyword evidence="4" id="KW-0479">Metal-binding</keyword>
<evidence type="ECO:0000256" key="9">
    <source>
        <dbReference type="SAM" id="MobiDB-lite"/>
    </source>
</evidence>
<evidence type="ECO:0000256" key="8">
    <source>
        <dbReference type="ARBA" id="ARBA00023797"/>
    </source>
</evidence>
<dbReference type="GO" id="GO:0016702">
    <property type="term" value="F:oxidoreductase activity, acting on single donors with incorporation of molecular oxygen, incorporation of two atoms of oxygen"/>
    <property type="evidence" value="ECO:0007669"/>
    <property type="project" value="UniProtKB-ARBA"/>
</dbReference>
<dbReference type="PRINTS" id="PR00363">
    <property type="entry name" value="CYTOCHROMEB5"/>
</dbReference>
<dbReference type="InterPro" id="IPR017938">
    <property type="entry name" value="Riboflavin_synthase-like_b-brl"/>
</dbReference>
<proteinExistence type="inferred from homology"/>
<dbReference type="InterPro" id="IPR003097">
    <property type="entry name" value="CysJ-like_FAD-binding"/>
</dbReference>
<evidence type="ECO:0000256" key="1">
    <source>
        <dbReference type="ARBA" id="ARBA00001974"/>
    </source>
</evidence>
<dbReference type="SUPFAM" id="SSF63380">
    <property type="entry name" value="Riboflavin synthase domain-like"/>
    <property type="match status" value="1"/>
</dbReference>
<dbReference type="InterPro" id="IPR018247">
    <property type="entry name" value="EF_Hand_1_Ca_BS"/>
</dbReference>
<dbReference type="Pfam" id="PF00667">
    <property type="entry name" value="FAD_binding_1"/>
    <property type="match status" value="1"/>
</dbReference>
<feature type="compositionally biased region" description="Low complexity" evidence="9">
    <location>
        <begin position="1454"/>
        <end position="1463"/>
    </location>
</feature>
<dbReference type="Pfam" id="PF01231">
    <property type="entry name" value="IDO"/>
    <property type="match status" value="1"/>
</dbReference>
<feature type="region of interest" description="Disordered" evidence="9">
    <location>
        <begin position="1440"/>
        <end position="1481"/>
    </location>
</feature>
<dbReference type="Gene3D" id="3.10.120.10">
    <property type="entry name" value="Cytochrome b5-like heme/steroid binding domain"/>
    <property type="match status" value="1"/>
</dbReference>
<evidence type="ECO:0000256" key="5">
    <source>
        <dbReference type="ARBA" id="ARBA00022827"/>
    </source>
</evidence>
<dbReference type="InterPro" id="IPR039261">
    <property type="entry name" value="FNR_nucleotide-bd"/>
</dbReference>
<dbReference type="PROSITE" id="PS50255">
    <property type="entry name" value="CYTOCHROME_B5_2"/>
    <property type="match status" value="1"/>
</dbReference>
<keyword evidence="5" id="KW-0274">FAD</keyword>
<dbReference type="SUPFAM" id="SSF52343">
    <property type="entry name" value="Ferredoxin reductase-like, C-terminal NADP-linked domain"/>
    <property type="match status" value="1"/>
</dbReference>
<dbReference type="Gene3D" id="2.40.30.10">
    <property type="entry name" value="Translation factors"/>
    <property type="match status" value="1"/>
</dbReference>
<dbReference type="EC" id="1.6.2.4" evidence="8"/>
<dbReference type="Pfam" id="PF00173">
    <property type="entry name" value="Cyt-b5"/>
    <property type="match status" value="1"/>
</dbReference>